<feature type="compositionally biased region" description="Polar residues" evidence="1">
    <location>
        <begin position="1"/>
        <end position="16"/>
    </location>
</feature>
<name>A0A8I0GED6_9ACTO</name>
<feature type="transmembrane region" description="Helical" evidence="2">
    <location>
        <begin position="151"/>
        <end position="173"/>
    </location>
</feature>
<dbReference type="PANTHER" id="PTHR41282">
    <property type="entry name" value="CONSERVED TRANSMEMBRANE PROTEIN-RELATED"/>
    <property type="match status" value="1"/>
</dbReference>
<feature type="transmembrane region" description="Helical" evidence="2">
    <location>
        <begin position="218"/>
        <end position="237"/>
    </location>
</feature>
<gene>
    <name evidence="3" type="ORF">H8R10_07015</name>
</gene>
<dbReference type="Pfam" id="PF12811">
    <property type="entry name" value="BaxI_1"/>
    <property type="match status" value="1"/>
</dbReference>
<proteinExistence type="predicted"/>
<sequence>MANPVMTTLETQSRSRTPAGYPTMPGYTPGRGPVPDLHTGSDDFSHFEQVYASRPADNVDRGRVSIDDIIMRTGGLFLALVAAAALAWHTAAVAPRLSLTLLMGGLVIGLVLGIVNSVKKRPSPALIVAYAVAEGVLLGALSAFIDLVYPGIAIQAVVATLCVFAVTLVAYKMRIVRSSPKLRRMLSIGLIGLMVYYGASALLQLTGLTGSPLGTQTIMGFPLGLVVGLIALVLAVMSLISDFDVAERCVQAGMPREVAWTCAFGLIVTLVWLYTELLRLLQYLRIMSN</sequence>
<keyword evidence="2" id="KW-0812">Transmembrane</keyword>
<feature type="transmembrane region" description="Helical" evidence="2">
    <location>
        <begin position="97"/>
        <end position="115"/>
    </location>
</feature>
<keyword evidence="4" id="KW-1185">Reference proteome</keyword>
<dbReference type="PIRSF" id="PIRSF009160">
    <property type="entry name" value="UCP009160"/>
    <property type="match status" value="1"/>
</dbReference>
<evidence type="ECO:0000256" key="1">
    <source>
        <dbReference type="SAM" id="MobiDB-lite"/>
    </source>
</evidence>
<reference evidence="3 4" key="1">
    <citation type="submission" date="2020-08" db="EMBL/GenBank/DDBJ databases">
        <title>Winkia gen. nov., sp. nov., isolated from faeces of the Anser albifrons in China.</title>
        <authorList>
            <person name="Liu Q."/>
        </authorList>
    </citation>
    <scope>NUCLEOTIDE SEQUENCE [LARGE SCALE GENOMIC DNA]</scope>
    <source>
        <strain evidence="3 4">C62</strain>
    </source>
</reference>
<comment type="caution">
    <text evidence="3">The sequence shown here is derived from an EMBL/GenBank/DDBJ whole genome shotgun (WGS) entry which is preliminary data.</text>
</comment>
<keyword evidence="2" id="KW-1133">Transmembrane helix</keyword>
<dbReference type="EMBL" id="JACRUO010000002">
    <property type="protein sequence ID" value="MBD3689973.1"/>
    <property type="molecule type" value="Genomic_DNA"/>
</dbReference>
<evidence type="ECO:0000313" key="3">
    <source>
        <dbReference type="EMBL" id="MBD3689973.1"/>
    </source>
</evidence>
<dbReference type="PANTHER" id="PTHR41282:SF1">
    <property type="entry name" value="CONSERVED TRANSMEMBRANE PROTEIN-RELATED"/>
    <property type="match status" value="1"/>
</dbReference>
<dbReference type="AlphaFoldDB" id="A0A8I0GED6"/>
<dbReference type="Proteomes" id="UP000627538">
    <property type="component" value="Unassembled WGS sequence"/>
</dbReference>
<keyword evidence="2" id="KW-0472">Membrane</keyword>
<feature type="transmembrane region" description="Helical" evidence="2">
    <location>
        <begin position="258"/>
        <end position="275"/>
    </location>
</feature>
<dbReference type="InterPro" id="IPR010539">
    <property type="entry name" value="BaxI_1-like"/>
</dbReference>
<organism evidence="3 4">
    <name type="scientific">Nanchangia anserum</name>
    <dbReference type="NCBI Taxonomy" id="2692125"/>
    <lineage>
        <taxon>Bacteria</taxon>
        <taxon>Bacillati</taxon>
        <taxon>Actinomycetota</taxon>
        <taxon>Actinomycetes</taxon>
        <taxon>Actinomycetales</taxon>
        <taxon>Actinomycetaceae</taxon>
        <taxon>Nanchangia</taxon>
    </lineage>
</organism>
<feature type="region of interest" description="Disordered" evidence="1">
    <location>
        <begin position="1"/>
        <end position="20"/>
    </location>
</feature>
<feature type="transmembrane region" description="Helical" evidence="2">
    <location>
        <begin position="127"/>
        <end position="145"/>
    </location>
</feature>
<feature type="transmembrane region" description="Helical" evidence="2">
    <location>
        <begin position="69"/>
        <end position="91"/>
    </location>
</feature>
<evidence type="ECO:0000256" key="2">
    <source>
        <dbReference type="SAM" id="Phobius"/>
    </source>
</evidence>
<dbReference type="RefSeq" id="WP_191072084.1">
    <property type="nucleotide sequence ID" value="NZ_CP060506.1"/>
</dbReference>
<evidence type="ECO:0000313" key="4">
    <source>
        <dbReference type="Proteomes" id="UP000627538"/>
    </source>
</evidence>
<accession>A0A8I0GED6</accession>
<feature type="transmembrane region" description="Helical" evidence="2">
    <location>
        <begin position="185"/>
        <end position="206"/>
    </location>
</feature>
<protein>
    <submittedName>
        <fullName evidence="3">Bax inhibitor-1/YccA family protein</fullName>
    </submittedName>
</protein>